<keyword evidence="1" id="KW-0812">Transmembrane</keyword>
<gene>
    <name evidence="2" type="ORF">ACFOWA_15685</name>
</gene>
<accession>A0ABV8PEB8</accession>
<dbReference type="Proteomes" id="UP001595789">
    <property type="component" value="Unassembled WGS sequence"/>
</dbReference>
<evidence type="ECO:0000313" key="3">
    <source>
        <dbReference type="Proteomes" id="UP001595789"/>
    </source>
</evidence>
<reference evidence="3" key="1">
    <citation type="journal article" date="2019" name="Int. J. Syst. Evol. Microbiol.">
        <title>The Global Catalogue of Microorganisms (GCM) 10K type strain sequencing project: providing services to taxonomists for standard genome sequencing and annotation.</title>
        <authorList>
            <consortium name="The Broad Institute Genomics Platform"/>
            <consortium name="The Broad Institute Genome Sequencing Center for Infectious Disease"/>
            <person name="Wu L."/>
            <person name="Ma J."/>
        </authorList>
    </citation>
    <scope>NUCLEOTIDE SEQUENCE [LARGE SCALE GENOMIC DNA]</scope>
    <source>
        <strain evidence="3">CCM 8691</strain>
    </source>
</reference>
<comment type="caution">
    <text evidence="2">The sequence shown here is derived from an EMBL/GenBank/DDBJ whole genome shotgun (WGS) entry which is preliminary data.</text>
</comment>
<organism evidence="2 3">
    <name type="scientific">Pedobacter lithocola</name>
    <dbReference type="NCBI Taxonomy" id="1908239"/>
    <lineage>
        <taxon>Bacteria</taxon>
        <taxon>Pseudomonadati</taxon>
        <taxon>Bacteroidota</taxon>
        <taxon>Sphingobacteriia</taxon>
        <taxon>Sphingobacteriales</taxon>
        <taxon>Sphingobacteriaceae</taxon>
        <taxon>Pedobacter</taxon>
    </lineage>
</organism>
<keyword evidence="1" id="KW-0472">Membrane</keyword>
<name>A0ABV8PEB8_9SPHI</name>
<protein>
    <submittedName>
        <fullName evidence="2">Uncharacterized protein</fullName>
    </submittedName>
</protein>
<dbReference type="RefSeq" id="WP_378986766.1">
    <property type="nucleotide sequence ID" value="NZ_JBHSBW010000013.1"/>
</dbReference>
<sequence>MNIDYIIIAVVVVVLIILLILFLRRNNKDEKAFEQDIIQEELNPEKHKGDKT</sequence>
<proteinExistence type="predicted"/>
<keyword evidence="1" id="KW-1133">Transmembrane helix</keyword>
<dbReference type="EMBL" id="JBHSBW010000013">
    <property type="protein sequence ID" value="MFC4212637.1"/>
    <property type="molecule type" value="Genomic_DNA"/>
</dbReference>
<evidence type="ECO:0000313" key="2">
    <source>
        <dbReference type="EMBL" id="MFC4212637.1"/>
    </source>
</evidence>
<evidence type="ECO:0000256" key="1">
    <source>
        <dbReference type="SAM" id="Phobius"/>
    </source>
</evidence>
<keyword evidence="3" id="KW-1185">Reference proteome</keyword>
<feature type="transmembrane region" description="Helical" evidence="1">
    <location>
        <begin position="6"/>
        <end position="23"/>
    </location>
</feature>